<dbReference type="GeneID" id="19191902"/>
<comment type="caution">
    <text evidence="4">The sequence shown here is derived from an EMBL/GenBank/DDBJ whole genome shotgun (WGS) entry which is preliminary data.</text>
</comment>
<dbReference type="InterPro" id="IPR002110">
    <property type="entry name" value="Ankyrin_rpt"/>
</dbReference>
<dbReference type="SUPFAM" id="SSF140860">
    <property type="entry name" value="Pseudo ankyrin repeat-like"/>
    <property type="match status" value="1"/>
</dbReference>
<dbReference type="Pfam" id="PF12796">
    <property type="entry name" value="Ank_2"/>
    <property type="match status" value="1"/>
</dbReference>
<sequence>MPWHIQSRIFHEIKRDTEKPLPMVQAKSRLLDLARCYADGFGVDRCPSQMLNCFNAAAVRGDRFATLMLIRLQESWNDSDGELLRSRAKPFLATNEAEPKTESVQGEGQGLQEYGEWEGIVKAAETLRTLPEEIYLCTFLQEMPKITRPQSVGRYLSTQAEENRESWWEMTTLLTANLEKLKGIEVAHKQEAETQNMLGETPLVAACANGWTPVVKMLLYLGVDASVTDNRGVNGLHYLWNVSDHNKPEVAGLLLHRGAELTQVGAAWVGDLYLQGTPLHWAIQVRSLSTIQLLLNAGADVDDGHWKLNPLEMATRCYFPEVIELLLSHKREASDARSQHRSLSQSMKDIFTRHKSDRIGRPGISNHGSEASNRLQSLSNAAFAVLERPSYFKTRYMHGRRYEDDVAGTLNLFARRGVDANEITKDGIGMLPLATHPEVDDVLFGIIIRHGLNMHAVGKDGQTVVDWLVHAAGIASQNHSGTEQLAVRKLKTLAQSGYLFPERTRQGNSLLHTCASENLPLFTEELIMNGFDIEARNSTDSGYYPHGRQQKFDFSHGYATPLLSAANNGSLETLKVLLQHHAKTEVVLETRPSYLQFTPIMCATASGFPDVVDELLRQPSGTICLPEIDGEIGTLLNLPHHCMLGPFKRRQNMVRHLLWTCKHAIRKEDALHRTLAGLNPLHQAILAGDNVSVRLLLDEGADPEKPANMRPDNPMRRPLERGSFIVQDNEGVIRDIPVSMMLEQHGYHEPPPRTVPPPGSISSLHLAIITRYSVSQQPFSKAVMEALEDFQSNFSGKIISFTSPDIVDGASQLPMLKANNAIVKMLLEHGMKPTLEDIAEMCREKDRAMLRLLMPTDDIRTRFLSEKDSTGRSLLDIAVESGDKRIVDFLNGEDDEFLLDEI</sequence>
<dbReference type="EMBL" id="AMGX01000010">
    <property type="protein sequence ID" value="EXJ70123.1"/>
    <property type="molecule type" value="Genomic_DNA"/>
</dbReference>
<dbReference type="Pfam" id="PF00023">
    <property type="entry name" value="Ank"/>
    <property type="match status" value="3"/>
</dbReference>
<dbReference type="eggNOG" id="KOG4177">
    <property type="taxonomic scope" value="Eukaryota"/>
</dbReference>
<dbReference type="InterPro" id="IPR036770">
    <property type="entry name" value="Ankyrin_rpt-contain_sf"/>
</dbReference>
<evidence type="ECO:0000256" key="3">
    <source>
        <dbReference type="PROSITE-ProRule" id="PRU00023"/>
    </source>
</evidence>
<dbReference type="PROSITE" id="PS50297">
    <property type="entry name" value="ANK_REP_REGION"/>
    <property type="match status" value="3"/>
</dbReference>
<dbReference type="RefSeq" id="XP_007745975.1">
    <property type="nucleotide sequence ID" value="XM_007747785.1"/>
</dbReference>
<keyword evidence="5" id="KW-1185">Reference proteome</keyword>
<feature type="repeat" description="ANK" evidence="3">
    <location>
        <begin position="198"/>
        <end position="230"/>
    </location>
</feature>
<dbReference type="Proteomes" id="UP000019471">
    <property type="component" value="Unassembled WGS sequence"/>
</dbReference>
<evidence type="ECO:0000256" key="1">
    <source>
        <dbReference type="ARBA" id="ARBA00022737"/>
    </source>
</evidence>
<name>W9WQC0_9EURO</name>
<dbReference type="PANTHER" id="PTHR24198">
    <property type="entry name" value="ANKYRIN REPEAT AND PROTEIN KINASE DOMAIN-CONTAINING PROTEIN"/>
    <property type="match status" value="1"/>
</dbReference>
<evidence type="ECO:0000313" key="5">
    <source>
        <dbReference type="Proteomes" id="UP000019471"/>
    </source>
</evidence>
<feature type="repeat" description="ANK" evidence="3">
    <location>
        <begin position="274"/>
        <end position="302"/>
    </location>
</feature>
<evidence type="ECO:0000313" key="4">
    <source>
        <dbReference type="EMBL" id="EXJ70123.1"/>
    </source>
</evidence>
<keyword evidence="2 3" id="KW-0040">ANK repeat</keyword>
<feature type="repeat" description="ANK" evidence="3">
    <location>
        <begin position="676"/>
        <end position="708"/>
    </location>
</feature>
<accession>W9WQC0</accession>
<dbReference type="SMART" id="SM00248">
    <property type="entry name" value="ANK"/>
    <property type="match status" value="9"/>
</dbReference>
<dbReference type="Gene3D" id="1.25.40.20">
    <property type="entry name" value="Ankyrin repeat-containing domain"/>
    <property type="match status" value="4"/>
</dbReference>
<dbReference type="OrthoDB" id="4807664at2759"/>
<dbReference type="PANTHER" id="PTHR24198:SF165">
    <property type="entry name" value="ANKYRIN REPEAT-CONTAINING PROTEIN-RELATED"/>
    <property type="match status" value="1"/>
</dbReference>
<keyword evidence="1" id="KW-0677">Repeat</keyword>
<organism evidence="4 5">
    <name type="scientific">Cladophialophora psammophila CBS 110553</name>
    <dbReference type="NCBI Taxonomy" id="1182543"/>
    <lineage>
        <taxon>Eukaryota</taxon>
        <taxon>Fungi</taxon>
        <taxon>Dikarya</taxon>
        <taxon>Ascomycota</taxon>
        <taxon>Pezizomycotina</taxon>
        <taxon>Eurotiomycetes</taxon>
        <taxon>Chaetothyriomycetidae</taxon>
        <taxon>Chaetothyriales</taxon>
        <taxon>Herpotrichiellaceae</taxon>
        <taxon>Cladophialophora</taxon>
    </lineage>
</organism>
<dbReference type="STRING" id="1182543.W9WQC0"/>
<dbReference type="AlphaFoldDB" id="W9WQC0"/>
<evidence type="ECO:0000256" key="2">
    <source>
        <dbReference type="ARBA" id="ARBA00023043"/>
    </source>
</evidence>
<dbReference type="SUPFAM" id="SSF48403">
    <property type="entry name" value="Ankyrin repeat"/>
    <property type="match status" value="1"/>
</dbReference>
<reference evidence="4 5" key="1">
    <citation type="submission" date="2013-03" db="EMBL/GenBank/DDBJ databases">
        <title>The Genome Sequence of Cladophialophora psammophila CBS 110553.</title>
        <authorList>
            <consortium name="The Broad Institute Genomics Platform"/>
            <person name="Cuomo C."/>
            <person name="de Hoog S."/>
            <person name="Gorbushina A."/>
            <person name="Walker B."/>
            <person name="Young S.K."/>
            <person name="Zeng Q."/>
            <person name="Gargeya S."/>
            <person name="Fitzgerald M."/>
            <person name="Haas B."/>
            <person name="Abouelleil A."/>
            <person name="Allen A.W."/>
            <person name="Alvarado L."/>
            <person name="Arachchi H.M."/>
            <person name="Berlin A.M."/>
            <person name="Chapman S.B."/>
            <person name="Gainer-Dewar J."/>
            <person name="Goldberg J."/>
            <person name="Griggs A."/>
            <person name="Gujja S."/>
            <person name="Hansen M."/>
            <person name="Howarth C."/>
            <person name="Imamovic A."/>
            <person name="Ireland A."/>
            <person name="Larimer J."/>
            <person name="McCowan C."/>
            <person name="Murphy C."/>
            <person name="Pearson M."/>
            <person name="Poon T.W."/>
            <person name="Priest M."/>
            <person name="Roberts A."/>
            <person name="Saif S."/>
            <person name="Shea T."/>
            <person name="Sisk P."/>
            <person name="Sykes S."/>
            <person name="Wortman J."/>
            <person name="Nusbaum C."/>
            <person name="Birren B."/>
        </authorList>
    </citation>
    <scope>NUCLEOTIDE SEQUENCE [LARGE SCALE GENOMIC DNA]</scope>
    <source>
        <strain evidence="4 5">CBS 110553</strain>
    </source>
</reference>
<dbReference type="HOGENOM" id="CLU_321308_0_0_1"/>
<protein>
    <submittedName>
        <fullName evidence="4">Uncharacterized protein</fullName>
    </submittedName>
</protein>
<gene>
    <name evidence="4" type="ORF">A1O5_07196</name>
</gene>
<dbReference type="PROSITE" id="PS50088">
    <property type="entry name" value="ANK_REPEAT"/>
    <property type="match status" value="3"/>
</dbReference>
<proteinExistence type="predicted"/>